<evidence type="ECO:0000256" key="1">
    <source>
        <dbReference type="ARBA" id="ARBA00022574"/>
    </source>
</evidence>
<gene>
    <name evidence="4" type="ORF">R5R35_008119</name>
</gene>
<dbReference type="InterPro" id="IPR051510">
    <property type="entry name" value="SKI8"/>
</dbReference>
<evidence type="ECO:0000256" key="3">
    <source>
        <dbReference type="PROSITE-ProRule" id="PRU00221"/>
    </source>
</evidence>
<organism evidence="4 5">
    <name type="scientific">Gryllus longicercus</name>
    <dbReference type="NCBI Taxonomy" id="2509291"/>
    <lineage>
        <taxon>Eukaryota</taxon>
        <taxon>Metazoa</taxon>
        <taxon>Ecdysozoa</taxon>
        <taxon>Arthropoda</taxon>
        <taxon>Hexapoda</taxon>
        <taxon>Insecta</taxon>
        <taxon>Pterygota</taxon>
        <taxon>Neoptera</taxon>
        <taxon>Polyneoptera</taxon>
        <taxon>Orthoptera</taxon>
        <taxon>Ensifera</taxon>
        <taxon>Gryllidea</taxon>
        <taxon>Grylloidea</taxon>
        <taxon>Gryllidae</taxon>
        <taxon>Gryllinae</taxon>
        <taxon>Gryllus</taxon>
    </lineage>
</organism>
<dbReference type="Gene3D" id="2.130.10.10">
    <property type="entry name" value="YVTN repeat-like/Quinoprotein amine dehydrogenase"/>
    <property type="match status" value="1"/>
</dbReference>
<dbReference type="PANTHER" id="PTHR44090">
    <property type="entry name" value="WD REPEAT-CONTAINING PROTEIN 61"/>
    <property type="match status" value="1"/>
</dbReference>
<reference evidence="4 5" key="1">
    <citation type="submission" date="2024-03" db="EMBL/GenBank/DDBJ databases">
        <title>The genome assembly and annotation of the cricket Gryllus longicercus Weissman &amp; Gray.</title>
        <authorList>
            <person name="Szrajer S."/>
            <person name="Gray D."/>
            <person name="Ylla G."/>
        </authorList>
    </citation>
    <scope>NUCLEOTIDE SEQUENCE [LARGE SCALE GENOMIC DNA]</scope>
    <source>
        <strain evidence="4">DAG 2021-001</strain>
        <tissue evidence="4">Whole body minus gut</tissue>
    </source>
</reference>
<dbReference type="PROSITE" id="PS50082">
    <property type="entry name" value="WD_REPEATS_2"/>
    <property type="match status" value="3"/>
</dbReference>
<dbReference type="SUPFAM" id="SSF50998">
    <property type="entry name" value="Quinoprotein alcohol dehydrogenase-like"/>
    <property type="match status" value="1"/>
</dbReference>
<name>A0AAN9V1E2_9ORTH</name>
<dbReference type="GO" id="GO:0016593">
    <property type="term" value="C:Cdc73/Paf1 complex"/>
    <property type="evidence" value="ECO:0007669"/>
    <property type="project" value="TreeGrafter"/>
</dbReference>
<evidence type="ECO:0000313" key="4">
    <source>
        <dbReference type="EMBL" id="KAK7788625.1"/>
    </source>
</evidence>
<keyword evidence="1 3" id="KW-0853">WD repeat</keyword>
<protein>
    <submittedName>
        <fullName evidence="4">Uncharacterized protein</fullName>
    </submittedName>
</protein>
<feature type="repeat" description="WD" evidence="3">
    <location>
        <begin position="575"/>
        <end position="616"/>
    </location>
</feature>
<dbReference type="InterPro" id="IPR011047">
    <property type="entry name" value="Quinoprotein_ADH-like_sf"/>
</dbReference>
<dbReference type="SMART" id="SM00320">
    <property type="entry name" value="WD40"/>
    <property type="match status" value="7"/>
</dbReference>
<dbReference type="Pfam" id="PF00400">
    <property type="entry name" value="WD40"/>
    <property type="match status" value="3"/>
</dbReference>
<evidence type="ECO:0000313" key="5">
    <source>
        <dbReference type="Proteomes" id="UP001378592"/>
    </source>
</evidence>
<feature type="repeat" description="WD" evidence="3">
    <location>
        <begin position="617"/>
        <end position="649"/>
    </location>
</feature>
<dbReference type="EMBL" id="JAZDUA010000996">
    <property type="protein sequence ID" value="KAK7788625.1"/>
    <property type="molecule type" value="Genomic_DNA"/>
</dbReference>
<dbReference type="InterPro" id="IPR001680">
    <property type="entry name" value="WD40_rpt"/>
</dbReference>
<keyword evidence="5" id="KW-1185">Reference proteome</keyword>
<dbReference type="PROSITE" id="PS00678">
    <property type="entry name" value="WD_REPEATS_1"/>
    <property type="match status" value="1"/>
</dbReference>
<dbReference type="Proteomes" id="UP001378592">
    <property type="component" value="Unassembled WGS sequence"/>
</dbReference>
<dbReference type="InterPro" id="IPR015943">
    <property type="entry name" value="WD40/YVTN_repeat-like_dom_sf"/>
</dbReference>
<dbReference type="InterPro" id="IPR019775">
    <property type="entry name" value="WD40_repeat_CS"/>
</dbReference>
<dbReference type="AlphaFoldDB" id="A0AAN9V1E2"/>
<evidence type="ECO:0000256" key="2">
    <source>
        <dbReference type="ARBA" id="ARBA00022737"/>
    </source>
</evidence>
<proteinExistence type="predicted"/>
<accession>A0AAN9V1E2</accession>
<dbReference type="PANTHER" id="PTHR44090:SF1">
    <property type="entry name" value="SUPERKILLER COMPLEX PROTEIN 8"/>
    <property type="match status" value="1"/>
</dbReference>
<comment type="caution">
    <text evidence="4">The sequence shown here is derived from an EMBL/GenBank/DDBJ whole genome shotgun (WGS) entry which is preliminary data.</text>
</comment>
<feature type="repeat" description="WD" evidence="3">
    <location>
        <begin position="405"/>
        <end position="446"/>
    </location>
</feature>
<keyword evidence="2" id="KW-0677">Repeat</keyword>
<sequence>MFEEWKPAKPSRPVDTWSDNEVLYLTACMKLGGENWQLASYIMQLHQDSNRPFTWFTARKCRNQFLKLLKEDYLVLRSAGSKNKILSKTPLERIIHRFSKGKLKDQFQRITNEIMLDVQNFKRINEGELEVKVGHDTQRTERVLKIEEYLMKNGNEKTEDKQQRFNQHSEKQNKENATLLYLPRMPGTCFTHIPLSLLRRRISYTITFVEIPGDIENDSIEKMRDVQNLIQKFGDIDVKADHGYQGLKHIRKKSVDIFKNKKRLLGQHMEMQRKESTIFNHSPIIPALLGGEQLNSRVCSHINGQEEDIWITVAQNVKFEELEEKPEHSLLYKEDFAHIDSIQCCAWGCHKKQINCDDWDLRVIEDNVVYWSLISEEIEYNIITGSVDCAKIWTFEDNKLTLKHTLPHPWGVISVSINSDGTKCATTSVDHHVFVWDIEMAQKIKSIDLEINDLFGASFTPDDNLFVFGRFSGRVYISNVESEENEEILMIYPKEPVISCAIMSSDGKYIACGTLTGLLEVFDTLSGRQVYIKRGIGFSILSFCFSTDSKFLLSGSNMGHITIHKIKKANIVGLRFGSAARILGIAFSPDNRHFVSSSDDGTVRVWDIRSEECLHTFTEHENTVWDITYNPEGNKIMSVSGDKSINIYETVMDRCSKQNNQK</sequence>
<dbReference type="PROSITE" id="PS50294">
    <property type="entry name" value="WD_REPEATS_REGION"/>
    <property type="match status" value="2"/>
</dbReference>
<dbReference type="CDD" id="cd00200">
    <property type="entry name" value="WD40"/>
    <property type="match status" value="1"/>
</dbReference>